<evidence type="ECO:0000256" key="4">
    <source>
        <dbReference type="ARBA" id="ARBA00022989"/>
    </source>
</evidence>
<dbReference type="PRINTS" id="PR00663">
    <property type="entry name" value="GALANINR"/>
</dbReference>
<feature type="transmembrane region" description="Helical" evidence="12">
    <location>
        <begin position="299"/>
        <end position="323"/>
    </location>
</feature>
<feature type="domain" description="G-protein coupled receptors family 1 profile" evidence="13">
    <location>
        <begin position="60"/>
        <end position="320"/>
    </location>
</feature>
<dbReference type="CDD" id="cd15096">
    <property type="entry name" value="7tmA_AstA_R_insect"/>
    <property type="match status" value="1"/>
</dbReference>
<evidence type="ECO:0000256" key="2">
    <source>
        <dbReference type="ARBA" id="ARBA00022475"/>
    </source>
</evidence>
<evidence type="ECO:0000256" key="9">
    <source>
        <dbReference type="ARBA" id="ARBA00023180"/>
    </source>
</evidence>
<keyword evidence="10 11" id="KW-0807">Transducer</keyword>
<evidence type="ECO:0000313" key="15">
    <source>
        <dbReference type="Proteomes" id="UP000678393"/>
    </source>
</evidence>
<comment type="similarity">
    <text evidence="11">Belongs to the G-protein coupled receptor 1 family.</text>
</comment>
<keyword evidence="8 11" id="KW-0675">Receptor</keyword>
<dbReference type="InterPro" id="IPR000276">
    <property type="entry name" value="GPCR_Rhodpsn"/>
</dbReference>
<evidence type="ECO:0000256" key="10">
    <source>
        <dbReference type="ARBA" id="ARBA00023224"/>
    </source>
</evidence>
<dbReference type="PRINTS" id="PR00237">
    <property type="entry name" value="GPCRRHODOPSN"/>
</dbReference>
<dbReference type="AlphaFoldDB" id="A0A8S3ZZ30"/>
<feature type="transmembrane region" description="Helical" evidence="12">
    <location>
        <begin position="121"/>
        <end position="139"/>
    </location>
</feature>
<dbReference type="Gene3D" id="1.20.1070.10">
    <property type="entry name" value="Rhodopsin 7-helix transmembrane proteins"/>
    <property type="match status" value="1"/>
</dbReference>
<dbReference type="PROSITE" id="PS50262">
    <property type="entry name" value="G_PROTEIN_RECEP_F1_2"/>
    <property type="match status" value="1"/>
</dbReference>
<sequence length="377" mass="42550">MEPGGLADAHFVTPLQEEVYNSTFASINATEPADSSEFERYVRIIVPSIFGFICVLGVFGNLLVIIVVLKDKHMRNTTNILILSLAVADLLFLLFCVPFTATGYALTVLPFGAVVCKVTTYLMYVCAYASVYTLAIMSLDRYLAVAHAIRSMTWRSERNTWLAVAIIWFITLCGNIPIILQWDVHYYKWGEKENRSACIQFSELTDPTSGKTFFGCFLLFGYIIPLGVTMLLYGLMLKRLLYGVVPGGGNQSAESMRAKKRVTRMVIIVVVIFAICWLPIQIILFWQKLGFYPQTITNVSIMMAANCLAYMNSCVNPILYAFLSGNFRRSFRKFLCCSETPRRLEYERTNIRSNVNDKESNVTKSTCVNNSKTYTAV</sequence>
<keyword evidence="15" id="KW-1185">Reference proteome</keyword>
<feature type="transmembrane region" description="Helical" evidence="12">
    <location>
        <begin position="265"/>
        <end position="287"/>
    </location>
</feature>
<keyword evidence="7" id="KW-1015">Disulfide bond</keyword>
<evidence type="ECO:0000256" key="7">
    <source>
        <dbReference type="ARBA" id="ARBA00023157"/>
    </source>
</evidence>
<dbReference type="InterPro" id="IPR017452">
    <property type="entry name" value="GPCR_Rhodpsn_7TM"/>
</dbReference>
<accession>A0A8S3ZZ30</accession>
<evidence type="ECO:0000256" key="1">
    <source>
        <dbReference type="ARBA" id="ARBA00004651"/>
    </source>
</evidence>
<dbReference type="PANTHER" id="PTHR45695">
    <property type="entry name" value="LEUCOKININ RECEPTOR-RELATED"/>
    <property type="match status" value="1"/>
</dbReference>
<comment type="caution">
    <text evidence="14">The sequence shown here is derived from an EMBL/GenBank/DDBJ whole genome shotgun (WGS) entry which is preliminary data.</text>
</comment>
<evidence type="ECO:0000256" key="5">
    <source>
        <dbReference type="ARBA" id="ARBA00023040"/>
    </source>
</evidence>
<dbReference type="OrthoDB" id="2132067at2759"/>
<dbReference type="Proteomes" id="UP000678393">
    <property type="component" value="Unassembled WGS sequence"/>
</dbReference>
<evidence type="ECO:0000256" key="6">
    <source>
        <dbReference type="ARBA" id="ARBA00023136"/>
    </source>
</evidence>
<dbReference type="SUPFAM" id="SSF81321">
    <property type="entry name" value="Family A G protein-coupled receptor-like"/>
    <property type="match status" value="1"/>
</dbReference>
<keyword evidence="2" id="KW-1003">Cell membrane</keyword>
<gene>
    <name evidence="14" type="ORF">CUNI_LOCUS18848</name>
</gene>
<evidence type="ECO:0000256" key="8">
    <source>
        <dbReference type="ARBA" id="ARBA00023170"/>
    </source>
</evidence>
<feature type="transmembrane region" description="Helical" evidence="12">
    <location>
        <begin position="44"/>
        <end position="68"/>
    </location>
</feature>
<proteinExistence type="inferred from homology"/>
<feature type="transmembrane region" description="Helical" evidence="12">
    <location>
        <begin position="160"/>
        <end position="180"/>
    </location>
</feature>
<dbReference type="GO" id="GO:0004930">
    <property type="term" value="F:G protein-coupled receptor activity"/>
    <property type="evidence" value="ECO:0007669"/>
    <property type="project" value="UniProtKB-KW"/>
</dbReference>
<evidence type="ECO:0000256" key="3">
    <source>
        <dbReference type="ARBA" id="ARBA00022692"/>
    </source>
</evidence>
<keyword evidence="4 12" id="KW-1133">Transmembrane helix</keyword>
<dbReference type="SMART" id="SM01381">
    <property type="entry name" value="7TM_GPCR_Srsx"/>
    <property type="match status" value="1"/>
</dbReference>
<keyword evidence="9" id="KW-0325">Glycoprotein</keyword>
<evidence type="ECO:0000259" key="13">
    <source>
        <dbReference type="PROSITE" id="PS50262"/>
    </source>
</evidence>
<dbReference type="GO" id="GO:0005886">
    <property type="term" value="C:plasma membrane"/>
    <property type="evidence" value="ECO:0007669"/>
    <property type="project" value="UniProtKB-SubCell"/>
</dbReference>
<evidence type="ECO:0000256" key="12">
    <source>
        <dbReference type="SAM" id="Phobius"/>
    </source>
</evidence>
<dbReference type="InterPro" id="IPR000405">
    <property type="entry name" value="Galanin_rcpt"/>
</dbReference>
<feature type="transmembrane region" description="Helical" evidence="12">
    <location>
        <begin position="80"/>
        <end position="101"/>
    </location>
</feature>
<dbReference type="PROSITE" id="PS00237">
    <property type="entry name" value="G_PROTEIN_RECEP_F1_1"/>
    <property type="match status" value="1"/>
</dbReference>
<feature type="transmembrane region" description="Helical" evidence="12">
    <location>
        <begin position="212"/>
        <end position="233"/>
    </location>
</feature>
<evidence type="ECO:0000313" key="14">
    <source>
        <dbReference type="EMBL" id="CAG5133290.1"/>
    </source>
</evidence>
<keyword evidence="5 11" id="KW-0297">G-protein coupled receptor</keyword>
<keyword evidence="3 11" id="KW-0812">Transmembrane</keyword>
<keyword evidence="6 12" id="KW-0472">Membrane</keyword>
<name>A0A8S3ZZ30_9EUPU</name>
<dbReference type="PANTHER" id="PTHR45695:SF23">
    <property type="entry name" value="GALANIN-LIKE G-PROTEIN COUPLED RECEPTOR NPR-9"/>
    <property type="match status" value="1"/>
</dbReference>
<evidence type="ECO:0000256" key="11">
    <source>
        <dbReference type="RuleBase" id="RU000688"/>
    </source>
</evidence>
<reference evidence="14" key="1">
    <citation type="submission" date="2021-04" db="EMBL/GenBank/DDBJ databases">
        <authorList>
            <consortium name="Molecular Ecology Group"/>
        </authorList>
    </citation>
    <scope>NUCLEOTIDE SEQUENCE</scope>
</reference>
<comment type="subcellular location">
    <subcellularLocation>
        <location evidence="1">Cell membrane</location>
        <topology evidence="1">Multi-pass membrane protein</topology>
    </subcellularLocation>
</comment>
<organism evidence="14 15">
    <name type="scientific">Candidula unifasciata</name>
    <dbReference type="NCBI Taxonomy" id="100452"/>
    <lineage>
        <taxon>Eukaryota</taxon>
        <taxon>Metazoa</taxon>
        <taxon>Spiralia</taxon>
        <taxon>Lophotrochozoa</taxon>
        <taxon>Mollusca</taxon>
        <taxon>Gastropoda</taxon>
        <taxon>Heterobranchia</taxon>
        <taxon>Euthyneura</taxon>
        <taxon>Panpulmonata</taxon>
        <taxon>Eupulmonata</taxon>
        <taxon>Stylommatophora</taxon>
        <taxon>Helicina</taxon>
        <taxon>Helicoidea</taxon>
        <taxon>Geomitridae</taxon>
        <taxon>Candidula</taxon>
    </lineage>
</organism>
<protein>
    <recommendedName>
        <fullName evidence="13">G-protein coupled receptors family 1 profile domain-containing protein</fullName>
    </recommendedName>
</protein>
<dbReference type="EMBL" id="CAJHNH020006079">
    <property type="protein sequence ID" value="CAG5133290.1"/>
    <property type="molecule type" value="Genomic_DNA"/>
</dbReference>
<dbReference type="Pfam" id="PF00001">
    <property type="entry name" value="7tm_1"/>
    <property type="match status" value="1"/>
</dbReference>